<dbReference type="eggNOG" id="ENOG502S98V">
    <property type="taxonomic scope" value="Eukaryota"/>
</dbReference>
<sequence length="94" mass="10662">MFLTLIQKKVILQRGPKKCIPRSPDLTPLNFYLWGTIKDVVYRRKPATAAALREEIEMSCAAIPADTLANVARAVVRRNQKCLDTNGDHFEHLL</sequence>
<dbReference type="OMA" id="REEIEMS"/>
<organism evidence="1 2">
    <name type="scientific">Zootermopsis nevadensis</name>
    <name type="common">Dampwood termite</name>
    <dbReference type="NCBI Taxonomy" id="136037"/>
    <lineage>
        <taxon>Eukaryota</taxon>
        <taxon>Metazoa</taxon>
        <taxon>Ecdysozoa</taxon>
        <taxon>Arthropoda</taxon>
        <taxon>Hexapoda</taxon>
        <taxon>Insecta</taxon>
        <taxon>Pterygota</taxon>
        <taxon>Neoptera</taxon>
        <taxon>Polyneoptera</taxon>
        <taxon>Dictyoptera</taxon>
        <taxon>Blattodea</taxon>
        <taxon>Blattoidea</taxon>
        <taxon>Termitoidae</taxon>
        <taxon>Termopsidae</taxon>
        <taxon>Zootermopsis</taxon>
    </lineage>
</organism>
<keyword evidence="2" id="KW-1185">Reference proteome</keyword>
<dbReference type="InterPro" id="IPR036397">
    <property type="entry name" value="RNaseH_sf"/>
</dbReference>
<protein>
    <submittedName>
        <fullName evidence="1">Uncharacterized protein</fullName>
    </submittedName>
</protein>
<reference evidence="1 2" key="1">
    <citation type="journal article" date="2014" name="Nat. Commun.">
        <title>Molecular traces of alternative social organization in a termite genome.</title>
        <authorList>
            <person name="Terrapon N."/>
            <person name="Li C."/>
            <person name="Robertson H.M."/>
            <person name="Ji L."/>
            <person name="Meng X."/>
            <person name="Booth W."/>
            <person name="Chen Z."/>
            <person name="Childers C.P."/>
            <person name="Glastad K.M."/>
            <person name="Gokhale K."/>
            <person name="Gowin J."/>
            <person name="Gronenberg W."/>
            <person name="Hermansen R.A."/>
            <person name="Hu H."/>
            <person name="Hunt B.G."/>
            <person name="Huylmans A.K."/>
            <person name="Khalil S.M."/>
            <person name="Mitchell R.D."/>
            <person name="Munoz-Torres M.C."/>
            <person name="Mustard J.A."/>
            <person name="Pan H."/>
            <person name="Reese J.T."/>
            <person name="Scharf M.E."/>
            <person name="Sun F."/>
            <person name="Vogel H."/>
            <person name="Xiao J."/>
            <person name="Yang W."/>
            <person name="Yang Z."/>
            <person name="Yang Z."/>
            <person name="Zhou J."/>
            <person name="Zhu J."/>
            <person name="Brent C.S."/>
            <person name="Elsik C.G."/>
            <person name="Goodisman M.A."/>
            <person name="Liberles D.A."/>
            <person name="Roe R.M."/>
            <person name="Vargo E.L."/>
            <person name="Vilcinskas A."/>
            <person name="Wang J."/>
            <person name="Bornberg-Bauer E."/>
            <person name="Korb J."/>
            <person name="Zhang G."/>
            <person name="Liebig J."/>
        </authorList>
    </citation>
    <scope>NUCLEOTIDE SEQUENCE [LARGE SCALE GENOMIC DNA]</scope>
    <source>
        <tissue evidence="1">Whole organism</tissue>
    </source>
</reference>
<dbReference type="Gene3D" id="3.30.420.10">
    <property type="entry name" value="Ribonuclease H-like superfamily/Ribonuclease H"/>
    <property type="match status" value="1"/>
</dbReference>
<evidence type="ECO:0000313" key="1">
    <source>
        <dbReference type="EMBL" id="KDR10798.1"/>
    </source>
</evidence>
<dbReference type="AlphaFoldDB" id="A0A067R046"/>
<gene>
    <name evidence="1" type="ORF">L798_14924</name>
</gene>
<dbReference type="GO" id="GO:0003676">
    <property type="term" value="F:nucleic acid binding"/>
    <property type="evidence" value="ECO:0007669"/>
    <property type="project" value="InterPro"/>
</dbReference>
<dbReference type="InParanoid" id="A0A067R046"/>
<accession>A0A067R046</accession>
<name>A0A067R046_ZOONE</name>
<evidence type="ECO:0000313" key="2">
    <source>
        <dbReference type="Proteomes" id="UP000027135"/>
    </source>
</evidence>
<dbReference type="Proteomes" id="UP000027135">
    <property type="component" value="Unassembled WGS sequence"/>
</dbReference>
<dbReference type="PANTHER" id="PTHR47326:SF1">
    <property type="entry name" value="HTH PSQ-TYPE DOMAIN-CONTAINING PROTEIN"/>
    <property type="match status" value="1"/>
</dbReference>
<dbReference type="PANTHER" id="PTHR47326">
    <property type="entry name" value="TRANSPOSABLE ELEMENT TC3 TRANSPOSASE-LIKE PROTEIN"/>
    <property type="match status" value="1"/>
</dbReference>
<dbReference type="STRING" id="136037.A0A067R046"/>
<proteinExistence type="predicted"/>
<dbReference type="EMBL" id="KK853137">
    <property type="protein sequence ID" value="KDR10798.1"/>
    <property type="molecule type" value="Genomic_DNA"/>
</dbReference>